<evidence type="ECO:0000313" key="5">
    <source>
        <dbReference type="Proteomes" id="UP000464262"/>
    </source>
</evidence>
<dbReference type="SUPFAM" id="SSF52317">
    <property type="entry name" value="Class I glutamine amidotransferase-like"/>
    <property type="match status" value="1"/>
</dbReference>
<reference evidence="4 5" key="1">
    <citation type="submission" date="2020-01" db="EMBL/GenBank/DDBJ databases">
        <title>Whole genome and functional gene identification of agarase of Vibrio HN897.</title>
        <authorList>
            <person name="Liu Y."/>
            <person name="Zhao Z."/>
        </authorList>
    </citation>
    <scope>NUCLEOTIDE SEQUENCE [LARGE SCALE GENOMIC DNA]</scope>
    <source>
        <strain evidence="4 5">HN897</strain>
    </source>
</reference>
<keyword evidence="1" id="KW-0805">Transcription regulation</keyword>
<accession>A0A7Z2T5Y6</accession>
<dbReference type="Pfam" id="PF12833">
    <property type="entry name" value="HTH_18"/>
    <property type="match status" value="1"/>
</dbReference>
<name>A0A7Z2T5Y6_9VIBR</name>
<evidence type="ECO:0000313" key="4">
    <source>
        <dbReference type="EMBL" id="QIA65038.1"/>
    </source>
</evidence>
<evidence type="ECO:0000259" key="3">
    <source>
        <dbReference type="PROSITE" id="PS01124"/>
    </source>
</evidence>
<dbReference type="GO" id="GO:0003700">
    <property type="term" value="F:DNA-binding transcription factor activity"/>
    <property type="evidence" value="ECO:0007669"/>
    <property type="project" value="InterPro"/>
</dbReference>
<dbReference type="RefSeq" id="WP_164649937.1">
    <property type="nucleotide sequence ID" value="NZ_CP047476.1"/>
</dbReference>
<dbReference type="InterPro" id="IPR029062">
    <property type="entry name" value="Class_I_gatase-like"/>
</dbReference>
<dbReference type="EMBL" id="CP047476">
    <property type="protein sequence ID" value="QIA65038.1"/>
    <property type="molecule type" value="Genomic_DNA"/>
</dbReference>
<organism evidence="4 5">
    <name type="scientific">Vibrio astriarenae</name>
    <dbReference type="NCBI Taxonomy" id="1481923"/>
    <lineage>
        <taxon>Bacteria</taxon>
        <taxon>Pseudomonadati</taxon>
        <taxon>Pseudomonadota</taxon>
        <taxon>Gammaproteobacteria</taxon>
        <taxon>Vibrionales</taxon>
        <taxon>Vibrionaceae</taxon>
        <taxon>Vibrio</taxon>
    </lineage>
</organism>
<dbReference type="InterPro" id="IPR052158">
    <property type="entry name" value="INH-QAR"/>
</dbReference>
<keyword evidence="2" id="KW-0804">Transcription</keyword>
<proteinExistence type="predicted"/>
<protein>
    <submittedName>
        <fullName evidence="4">Helix-turn-helix domain-containing protein</fullName>
    </submittedName>
</protein>
<dbReference type="Pfam" id="PF01965">
    <property type="entry name" value="DJ-1_PfpI"/>
    <property type="match status" value="1"/>
</dbReference>
<dbReference type="Gene3D" id="1.10.10.60">
    <property type="entry name" value="Homeodomain-like"/>
    <property type="match status" value="2"/>
</dbReference>
<dbReference type="InterPro" id="IPR009057">
    <property type="entry name" value="Homeodomain-like_sf"/>
</dbReference>
<dbReference type="SMART" id="SM00342">
    <property type="entry name" value="HTH_ARAC"/>
    <property type="match status" value="1"/>
</dbReference>
<dbReference type="PROSITE" id="PS01124">
    <property type="entry name" value="HTH_ARAC_FAMILY_2"/>
    <property type="match status" value="1"/>
</dbReference>
<dbReference type="InterPro" id="IPR002818">
    <property type="entry name" value="DJ-1/PfpI"/>
</dbReference>
<dbReference type="Proteomes" id="UP000464262">
    <property type="component" value="Chromosome 2"/>
</dbReference>
<dbReference type="Gene3D" id="3.40.50.880">
    <property type="match status" value="1"/>
</dbReference>
<dbReference type="KEGG" id="vas:GT360_15865"/>
<feature type="domain" description="HTH araC/xylS-type" evidence="3">
    <location>
        <begin position="200"/>
        <end position="302"/>
    </location>
</feature>
<evidence type="ECO:0000256" key="1">
    <source>
        <dbReference type="ARBA" id="ARBA00023015"/>
    </source>
</evidence>
<dbReference type="PANTHER" id="PTHR43130">
    <property type="entry name" value="ARAC-FAMILY TRANSCRIPTIONAL REGULATOR"/>
    <property type="match status" value="1"/>
</dbReference>
<dbReference type="InterPro" id="IPR018060">
    <property type="entry name" value="HTH_AraC"/>
</dbReference>
<dbReference type="PANTHER" id="PTHR43130:SF3">
    <property type="entry name" value="HTH-TYPE TRANSCRIPTIONAL REGULATOR RV1931C"/>
    <property type="match status" value="1"/>
</dbReference>
<dbReference type="SUPFAM" id="SSF46689">
    <property type="entry name" value="Homeodomain-like"/>
    <property type="match status" value="2"/>
</dbReference>
<dbReference type="AlphaFoldDB" id="A0A7Z2T5Y6"/>
<sequence>MRTIHVGIFHYSGASKSAVYGLEEAFLFANRACLQLEERCQFVPTVFQKIDELTGSFDVLLLPPATKDIYYLAPLESDLQWMVEQHRQGTLLASACAGAFVLAATGLVQHRSITTHWGLAQALKASYPKLDIDSNKILIDHQDIITAGGMMSWLDLALELIARFASPVAMRLVGKMLVVDTAPREQRFYQQFLPDLQHGDQAIVNVQQHINLCFAATLVVDQLADDAHMTVRTLQRRFKAATGFNPNQYIQRVRIQKACDLLETGSESFEVIARQVGYEDSSACRKVFVKLMGLTPVEFRRRFRSMA</sequence>
<gene>
    <name evidence="4" type="ORF">GT360_15865</name>
</gene>
<keyword evidence="5" id="KW-1185">Reference proteome</keyword>
<dbReference type="GO" id="GO:0043565">
    <property type="term" value="F:sequence-specific DNA binding"/>
    <property type="evidence" value="ECO:0007669"/>
    <property type="project" value="InterPro"/>
</dbReference>
<evidence type="ECO:0000256" key="2">
    <source>
        <dbReference type="ARBA" id="ARBA00023163"/>
    </source>
</evidence>